<reference evidence="5" key="1">
    <citation type="submission" date="2023-08" db="EMBL/GenBank/DDBJ databases">
        <authorList>
            <person name="Audoor S."/>
            <person name="Bilcke G."/>
        </authorList>
    </citation>
    <scope>NUCLEOTIDE SEQUENCE</scope>
</reference>
<dbReference type="Pfam" id="PF13432">
    <property type="entry name" value="TPR_16"/>
    <property type="match status" value="2"/>
</dbReference>
<accession>A0AAD2G7D5</accession>
<gene>
    <name evidence="5" type="ORF">CYCCA115_LOCUS21208</name>
</gene>
<keyword evidence="6" id="KW-1185">Reference proteome</keyword>
<dbReference type="EMBL" id="CAKOGP040002206">
    <property type="protein sequence ID" value="CAJ1965616.1"/>
    <property type="molecule type" value="Genomic_DNA"/>
</dbReference>
<dbReference type="PANTHER" id="PTHR16193:SF0">
    <property type="entry name" value="TETRATRICOPEPTIDE REPEAT PROTEIN 27"/>
    <property type="match status" value="1"/>
</dbReference>
<evidence type="ECO:0000256" key="4">
    <source>
        <dbReference type="SAM" id="MobiDB-lite"/>
    </source>
</evidence>
<evidence type="ECO:0000256" key="2">
    <source>
        <dbReference type="ARBA" id="ARBA00022803"/>
    </source>
</evidence>
<evidence type="ECO:0000256" key="1">
    <source>
        <dbReference type="ARBA" id="ARBA00022737"/>
    </source>
</evidence>
<dbReference type="AlphaFoldDB" id="A0AAD2G7D5"/>
<sequence>MDQATDSFSNSDSDCDLAFAAPDLTGVDFSDSAASLGDDDLTALRYENLFLNGTGLTSENETEATGCARKVNEIFRIVKQLEGGQYLEVLRGDTCNWLLAPLKERPECEDIRSRIRTNLSTVTTARKCVEAELFAIAALSLFMQLNYTGPMVEDVSILEAINPHSHVEICFKKENELETKTDRSTYDNSVLAELTVDGLWPCQVAKLPYLLLIARCVLATLSNPQRQHWSHNMKNIDKMPKEFCEAVSHLSSSSIWSARAAVAHERLFLSAEPTVTLWTELEETFQDCIRAVENCSRRLRATIRLEYGLACHHFQHGKMGKKQFEKARQISSLSVEVTGAMGKRTKFQTKATAQMVVRAVSAPSNQDEASSKTKGTGYSSEGIKSQMVEHTDESILLDRVKFDNDPDNNIDELRVLDQAIILALCLDVKNTNPSDGLTAEEMSAYLARVLCHHDDWTLYSTALLERAWLEFEGNHSKERALLQLQALADQHTTRLTITQSTRKSVDESSPVQDRLRNVHSIVYPPRWHMLRDVAERYAELGILTSAAEIFAEIEHWDEVVDCYRRAGKEKLAEEVVRNRLAIAETPRMFAALGDITNEIGYYDKAIDISNGRFCQAHVSRAEHLFIRGRLEEALVSFRDALALRPLITTAWFRVGTICMRLGDWKYALTAFSEVVQQHPEESEAWANVAAVHQHEQRPAEAYPALVESLKNNRKNWRVWENKLYVCLDLKKYDEAIQACNMLIDLKQSLASQDIPDPEEKCVKARRSLPRVHNLLERIRASRNDSWIFEIMAYFHAEVGEDSHVFENLMKEYRSLTSVRAWEKDDDQVRKVTEVASQIVHYQRKSKEDLLKSKFLLSGVVKRIEKAASDTGATNSKYVKAIHVLLREILTELDNTE</sequence>
<feature type="compositionally biased region" description="Polar residues" evidence="4">
    <location>
        <begin position="362"/>
        <end position="381"/>
    </location>
</feature>
<organism evidence="5 6">
    <name type="scientific">Cylindrotheca closterium</name>
    <dbReference type="NCBI Taxonomy" id="2856"/>
    <lineage>
        <taxon>Eukaryota</taxon>
        <taxon>Sar</taxon>
        <taxon>Stramenopiles</taxon>
        <taxon>Ochrophyta</taxon>
        <taxon>Bacillariophyta</taxon>
        <taxon>Bacillariophyceae</taxon>
        <taxon>Bacillariophycidae</taxon>
        <taxon>Bacillariales</taxon>
        <taxon>Bacillariaceae</taxon>
        <taxon>Cylindrotheca</taxon>
    </lineage>
</organism>
<comment type="caution">
    <text evidence="5">The sequence shown here is derived from an EMBL/GenBank/DDBJ whole genome shotgun (WGS) entry which is preliminary data.</text>
</comment>
<evidence type="ECO:0000313" key="5">
    <source>
        <dbReference type="EMBL" id="CAJ1965616.1"/>
    </source>
</evidence>
<dbReference type="SUPFAM" id="SSF48452">
    <property type="entry name" value="TPR-like"/>
    <property type="match status" value="1"/>
</dbReference>
<evidence type="ECO:0000256" key="3">
    <source>
        <dbReference type="PROSITE-ProRule" id="PRU00339"/>
    </source>
</evidence>
<keyword evidence="2 3" id="KW-0802">TPR repeat</keyword>
<dbReference type="InterPro" id="IPR019734">
    <property type="entry name" value="TPR_rpt"/>
</dbReference>
<dbReference type="PROSITE" id="PS50005">
    <property type="entry name" value="TPR"/>
    <property type="match status" value="1"/>
</dbReference>
<dbReference type="InterPro" id="IPR044244">
    <property type="entry name" value="TTC27/Emw1"/>
</dbReference>
<name>A0AAD2G7D5_9STRA</name>
<feature type="region of interest" description="Disordered" evidence="4">
    <location>
        <begin position="361"/>
        <end position="381"/>
    </location>
</feature>
<dbReference type="PANTHER" id="PTHR16193">
    <property type="entry name" value="TETRATRICOPEPTIDE REPEAT PROTEIN 27"/>
    <property type="match status" value="1"/>
</dbReference>
<dbReference type="Proteomes" id="UP001295423">
    <property type="component" value="Unassembled WGS sequence"/>
</dbReference>
<evidence type="ECO:0000313" key="6">
    <source>
        <dbReference type="Proteomes" id="UP001295423"/>
    </source>
</evidence>
<dbReference type="Gene3D" id="1.25.40.10">
    <property type="entry name" value="Tetratricopeptide repeat domain"/>
    <property type="match status" value="1"/>
</dbReference>
<evidence type="ECO:0008006" key="7">
    <source>
        <dbReference type="Google" id="ProtNLM"/>
    </source>
</evidence>
<feature type="repeat" description="TPR" evidence="3">
    <location>
        <begin position="648"/>
        <end position="681"/>
    </location>
</feature>
<keyword evidence="1" id="KW-0677">Repeat</keyword>
<dbReference type="InterPro" id="IPR011990">
    <property type="entry name" value="TPR-like_helical_dom_sf"/>
</dbReference>
<proteinExistence type="predicted"/>
<protein>
    <recommendedName>
        <fullName evidence="7">Tetratricopeptide repeat protein 27</fullName>
    </recommendedName>
</protein>
<dbReference type="SMART" id="SM00028">
    <property type="entry name" value="TPR"/>
    <property type="match status" value="4"/>
</dbReference>